<accession>A0A9K3D0E3</accession>
<feature type="compositionally biased region" description="Polar residues" evidence="2">
    <location>
        <begin position="18"/>
        <end position="36"/>
    </location>
</feature>
<evidence type="ECO:0000256" key="1">
    <source>
        <dbReference type="PROSITE-ProRule" id="PRU00176"/>
    </source>
</evidence>
<dbReference type="InterPro" id="IPR000504">
    <property type="entry name" value="RRM_dom"/>
</dbReference>
<dbReference type="GO" id="GO:0003723">
    <property type="term" value="F:RNA binding"/>
    <property type="evidence" value="ECO:0007669"/>
    <property type="project" value="UniProtKB-UniRule"/>
</dbReference>
<evidence type="ECO:0000256" key="2">
    <source>
        <dbReference type="SAM" id="MobiDB-lite"/>
    </source>
</evidence>
<proteinExistence type="predicted"/>
<dbReference type="Proteomes" id="UP000265618">
    <property type="component" value="Unassembled WGS sequence"/>
</dbReference>
<dbReference type="EMBL" id="BDIP01002214">
    <property type="protein sequence ID" value="GIQ85925.1"/>
    <property type="molecule type" value="Genomic_DNA"/>
</dbReference>
<dbReference type="InterPro" id="IPR012677">
    <property type="entry name" value="Nucleotide-bd_a/b_plait_sf"/>
</dbReference>
<dbReference type="SMART" id="SM00360">
    <property type="entry name" value="RRM"/>
    <property type="match status" value="1"/>
</dbReference>
<dbReference type="InterPro" id="IPR035979">
    <property type="entry name" value="RBD_domain_sf"/>
</dbReference>
<dbReference type="Gene3D" id="3.30.70.330">
    <property type="match status" value="1"/>
</dbReference>
<keyword evidence="5" id="KW-1185">Reference proteome</keyword>
<dbReference type="AlphaFoldDB" id="A0A9K3D0E3"/>
<organism evidence="4 5">
    <name type="scientific">Kipferlia bialata</name>
    <dbReference type="NCBI Taxonomy" id="797122"/>
    <lineage>
        <taxon>Eukaryota</taxon>
        <taxon>Metamonada</taxon>
        <taxon>Carpediemonas-like organisms</taxon>
        <taxon>Kipferlia</taxon>
    </lineage>
</organism>
<keyword evidence="1" id="KW-0694">RNA-binding</keyword>
<feature type="compositionally biased region" description="Basic residues" evidence="2">
    <location>
        <begin position="51"/>
        <end position="62"/>
    </location>
</feature>
<dbReference type="SUPFAM" id="SSF54928">
    <property type="entry name" value="RNA-binding domain, RBD"/>
    <property type="match status" value="1"/>
</dbReference>
<name>A0A9K3D0E3_9EUKA</name>
<protein>
    <recommendedName>
        <fullName evidence="3">RRM domain-containing protein</fullName>
    </recommendedName>
</protein>
<feature type="region of interest" description="Disordered" evidence="2">
    <location>
        <begin position="1"/>
        <end position="80"/>
    </location>
</feature>
<evidence type="ECO:0000259" key="3">
    <source>
        <dbReference type="PROSITE" id="PS50102"/>
    </source>
</evidence>
<evidence type="ECO:0000313" key="4">
    <source>
        <dbReference type="EMBL" id="GIQ85925.1"/>
    </source>
</evidence>
<feature type="region of interest" description="Disordered" evidence="2">
    <location>
        <begin position="115"/>
        <end position="152"/>
    </location>
</feature>
<feature type="region of interest" description="Disordered" evidence="2">
    <location>
        <begin position="270"/>
        <end position="303"/>
    </location>
</feature>
<feature type="non-terminal residue" evidence="4">
    <location>
        <position position="1"/>
    </location>
</feature>
<dbReference type="PROSITE" id="PS50102">
    <property type="entry name" value="RRM"/>
    <property type="match status" value="1"/>
</dbReference>
<sequence length="424" mass="45389">VDFAKTQDQKRVQRQRGHNNQGSRAMNQVLSLSPESHASALGGYGPSSRQRSPHPTHSHLPQHGRGGMSEQTSWNGIGKASSLNLGHSLAPDAFGQESQREREVNAYGMAPDMGLSSTLFGLPEDRQGMQGGAQGRGHQHNHSQQKQGGYNTAGRSRFSAVASDMGINDFCPTGEVYAPLQAPTAVPDISSLLNHPQLGTDHPARRMLVNSAHRLLAAACMGPKEMQTLLTRIPSQFWWAVRDYPTSTPEMDRERERERERAPRMETYLSHLDHRAQAGSPRPDSDVPTSPLSDPLGLGGMGMGHPLEGLAGIEGLEGLGLGGMGLGPVPVVRDPRGQGQHKSGAASPDGCVVQVDNIPREFSAADLQNLCGSFGRVVSVTIQASERGYQGIVGYAESSQADMAIIALDGMVVAQHTLSLSVKR</sequence>
<dbReference type="CDD" id="cd00590">
    <property type="entry name" value="RRM_SF"/>
    <property type="match status" value="1"/>
</dbReference>
<comment type="caution">
    <text evidence="4">The sequence shown here is derived from an EMBL/GenBank/DDBJ whole genome shotgun (WGS) entry which is preliminary data.</text>
</comment>
<feature type="compositionally biased region" description="Basic and acidic residues" evidence="2">
    <location>
        <begin position="1"/>
        <end position="11"/>
    </location>
</feature>
<feature type="compositionally biased region" description="Polar residues" evidence="2">
    <location>
        <begin position="69"/>
        <end position="80"/>
    </location>
</feature>
<evidence type="ECO:0000313" key="5">
    <source>
        <dbReference type="Proteomes" id="UP000265618"/>
    </source>
</evidence>
<reference evidence="4 5" key="1">
    <citation type="journal article" date="2018" name="PLoS ONE">
        <title>The draft genome of Kipferlia bialata reveals reductive genome evolution in fornicate parasites.</title>
        <authorList>
            <person name="Tanifuji G."/>
            <person name="Takabayashi S."/>
            <person name="Kume K."/>
            <person name="Takagi M."/>
            <person name="Nakayama T."/>
            <person name="Kamikawa R."/>
            <person name="Inagaki Y."/>
            <person name="Hashimoto T."/>
        </authorList>
    </citation>
    <scope>NUCLEOTIDE SEQUENCE [LARGE SCALE GENOMIC DNA]</scope>
    <source>
        <strain evidence="4">NY0173</strain>
    </source>
</reference>
<dbReference type="Pfam" id="PF00076">
    <property type="entry name" value="RRM_1"/>
    <property type="match status" value="1"/>
</dbReference>
<gene>
    <name evidence="4" type="ORF">KIPB_007676</name>
</gene>
<feature type="domain" description="RRM" evidence="3">
    <location>
        <begin position="351"/>
        <end position="424"/>
    </location>
</feature>